<keyword evidence="2" id="KW-1185">Reference proteome</keyword>
<dbReference type="RefSeq" id="WP_394492222.1">
    <property type="nucleotide sequence ID" value="NZ_JBIGIA010000033.1"/>
</dbReference>
<dbReference type="Proteomes" id="UP001606305">
    <property type="component" value="Unassembled WGS sequence"/>
</dbReference>
<evidence type="ECO:0000313" key="2">
    <source>
        <dbReference type="Proteomes" id="UP001606305"/>
    </source>
</evidence>
<protein>
    <submittedName>
        <fullName evidence="1">Uncharacterized protein</fullName>
    </submittedName>
</protein>
<reference evidence="1 2" key="1">
    <citation type="submission" date="2024-09" db="EMBL/GenBank/DDBJ databases">
        <title>Novel species of the genus Pelomonas and Roseateles isolated from streams.</title>
        <authorList>
            <person name="Lu H."/>
        </authorList>
    </citation>
    <scope>NUCLEOTIDE SEQUENCE [LARGE SCALE GENOMIC DNA]</scope>
    <source>
        <strain evidence="1 2">BYS96W</strain>
    </source>
</reference>
<accession>A0ABW7GDB9</accession>
<proteinExistence type="predicted"/>
<dbReference type="EMBL" id="JBIGIA010000033">
    <property type="protein sequence ID" value="MFG6459821.1"/>
    <property type="molecule type" value="Genomic_DNA"/>
</dbReference>
<evidence type="ECO:0000313" key="1">
    <source>
        <dbReference type="EMBL" id="MFG6459821.1"/>
    </source>
</evidence>
<name>A0ABW7GDB9_9BURK</name>
<organism evidence="1 2">
    <name type="scientific">Pelomonas nitida</name>
    <dbReference type="NCBI Taxonomy" id="3299027"/>
    <lineage>
        <taxon>Bacteria</taxon>
        <taxon>Pseudomonadati</taxon>
        <taxon>Pseudomonadota</taxon>
        <taxon>Betaproteobacteria</taxon>
        <taxon>Burkholderiales</taxon>
        <taxon>Sphaerotilaceae</taxon>
        <taxon>Roseateles</taxon>
    </lineage>
</organism>
<gene>
    <name evidence="1" type="ORF">ACG00X_23595</name>
</gene>
<sequence>MHAELWSVIGACFVVLQPPEIEGRFSPSSSTITPEHCEHIEHAEHYEHIEHR</sequence>
<comment type="caution">
    <text evidence="1">The sequence shown here is derived from an EMBL/GenBank/DDBJ whole genome shotgun (WGS) entry which is preliminary data.</text>
</comment>